<evidence type="ECO:0000256" key="1">
    <source>
        <dbReference type="SAM" id="MobiDB-lite"/>
    </source>
</evidence>
<evidence type="ECO:0000313" key="3">
    <source>
        <dbReference type="Proteomes" id="UP001273589"/>
    </source>
</evidence>
<comment type="caution">
    <text evidence="2">The sequence shown here is derived from an EMBL/GenBank/DDBJ whole genome shotgun (WGS) entry which is preliminary data.</text>
</comment>
<organism evidence="2 3">
    <name type="scientific">Streptomyces europaeiscabiei</name>
    <dbReference type="NCBI Taxonomy" id="146819"/>
    <lineage>
        <taxon>Bacteria</taxon>
        <taxon>Bacillati</taxon>
        <taxon>Actinomycetota</taxon>
        <taxon>Actinomycetes</taxon>
        <taxon>Kitasatosporales</taxon>
        <taxon>Streptomycetaceae</taxon>
        <taxon>Streptomyces</taxon>
    </lineage>
</organism>
<feature type="region of interest" description="Disordered" evidence="1">
    <location>
        <begin position="1"/>
        <end position="93"/>
    </location>
</feature>
<proteinExistence type="predicted"/>
<sequence length="93" mass="9428">MSGDTPRSEAGVPLLPQGLPRRPRSTPAAPLPPGGTAEVPGTDDDADDTLRPDALARAIVAIQRGSTRARLGGPDDTDSTDGRPAPRPGPDAA</sequence>
<name>A0AAJ2UNK5_9ACTN</name>
<reference evidence="2" key="1">
    <citation type="journal article" date="2023" name="Microb. Genom.">
        <title>Mesoterricola silvestris gen. nov., sp. nov., Mesoterricola sediminis sp. nov., Geothrix oryzae sp. nov., Geothrix edaphica sp. nov., Geothrix rubra sp. nov., and Geothrix limicola sp. nov., six novel members of Acidobacteriota isolated from soils.</title>
        <authorList>
            <person name="Weisberg A.J."/>
            <person name="Pearce E."/>
            <person name="Kramer C.G."/>
            <person name="Chang J.H."/>
            <person name="Clarke C.R."/>
        </authorList>
    </citation>
    <scope>NUCLEOTIDE SEQUENCE</scope>
    <source>
        <strain evidence="2">ND06-05F</strain>
    </source>
</reference>
<evidence type="ECO:0000313" key="2">
    <source>
        <dbReference type="EMBL" id="MDX3133260.1"/>
    </source>
</evidence>
<protein>
    <submittedName>
        <fullName evidence="2">Uncharacterized protein</fullName>
    </submittedName>
</protein>
<dbReference type="RefSeq" id="WP_037700445.1">
    <property type="nucleotide sequence ID" value="NZ_JARAWN010000195.1"/>
</dbReference>
<dbReference type="AlphaFoldDB" id="A0AAJ2UNK5"/>
<accession>A0AAJ2UNK5</accession>
<gene>
    <name evidence="2" type="ORF">PV367_26570</name>
</gene>
<dbReference type="Proteomes" id="UP001273589">
    <property type="component" value="Unassembled WGS sequence"/>
</dbReference>
<dbReference type="EMBL" id="JARAWN010000195">
    <property type="protein sequence ID" value="MDX3133260.1"/>
    <property type="molecule type" value="Genomic_DNA"/>
</dbReference>